<dbReference type="AlphaFoldDB" id="A0AAE0YZR1"/>
<name>A0AAE0YZR1_9GAST</name>
<dbReference type="Proteomes" id="UP001283361">
    <property type="component" value="Unassembled WGS sequence"/>
</dbReference>
<dbReference type="EMBL" id="JAWDGP010005120">
    <property type="protein sequence ID" value="KAK3759476.1"/>
    <property type="molecule type" value="Genomic_DNA"/>
</dbReference>
<comment type="caution">
    <text evidence="1">The sequence shown here is derived from an EMBL/GenBank/DDBJ whole genome shotgun (WGS) entry which is preliminary data.</text>
</comment>
<evidence type="ECO:0000313" key="1">
    <source>
        <dbReference type="EMBL" id="KAK3759476.1"/>
    </source>
</evidence>
<gene>
    <name evidence="1" type="ORF">RRG08_062623</name>
</gene>
<organism evidence="1 2">
    <name type="scientific">Elysia crispata</name>
    <name type="common">lettuce slug</name>
    <dbReference type="NCBI Taxonomy" id="231223"/>
    <lineage>
        <taxon>Eukaryota</taxon>
        <taxon>Metazoa</taxon>
        <taxon>Spiralia</taxon>
        <taxon>Lophotrochozoa</taxon>
        <taxon>Mollusca</taxon>
        <taxon>Gastropoda</taxon>
        <taxon>Heterobranchia</taxon>
        <taxon>Euthyneura</taxon>
        <taxon>Panpulmonata</taxon>
        <taxon>Sacoglossa</taxon>
        <taxon>Placobranchoidea</taxon>
        <taxon>Plakobranchidae</taxon>
        <taxon>Elysia</taxon>
    </lineage>
</organism>
<reference evidence="1" key="1">
    <citation type="journal article" date="2023" name="G3 (Bethesda)">
        <title>A reference genome for the long-term kleptoplast-retaining sea slug Elysia crispata morphotype clarki.</title>
        <authorList>
            <person name="Eastman K.E."/>
            <person name="Pendleton A.L."/>
            <person name="Shaikh M.A."/>
            <person name="Suttiyut T."/>
            <person name="Ogas R."/>
            <person name="Tomko P."/>
            <person name="Gavelis G."/>
            <person name="Widhalm J.R."/>
            <person name="Wisecaver J.H."/>
        </authorList>
    </citation>
    <scope>NUCLEOTIDE SEQUENCE</scope>
    <source>
        <strain evidence="1">ECLA1</strain>
    </source>
</reference>
<protein>
    <submittedName>
        <fullName evidence="1">Uncharacterized protein</fullName>
    </submittedName>
</protein>
<keyword evidence="2" id="KW-1185">Reference proteome</keyword>
<sequence length="251" mass="27879">MPGQKSSIVCDSSGNHGVLTIGGVAQAMPGQKSSIVCVSSGNHGVLTIGGGGTGNARPEIFYRVRLVWKPWSSHNRGVAQAMPGQKSTYVLSCCTQVTETEQNNKHRETVRDRSRQLCCLANTSFWDLSTSQAFRTWIIWKGLVVPYTAHLSSVYHLLNGVWLQNHRSIYCDVSLCSNLLCGHFQHQTNQAILKPQTLTWPPIKHDLVAEHITVLTSAARANTRVKFARDRDQMSVRWKPSSFVRPQSLPV</sequence>
<proteinExistence type="predicted"/>
<accession>A0AAE0YZR1</accession>
<evidence type="ECO:0000313" key="2">
    <source>
        <dbReference type="Proteomes" id="UP001283361"/>
    </source>
</evidence>